<dbReference type="PANTHER" id="PTHR30041">
    <property type="entry name" value="ARSENATE REDUCTASE"/>
    <property type="match status" value="1"/>
</dbReference>
<accession>A0AAJ1Q6K6</accession>
<protein>
    <submittedName>
        <fullName evidence="2">ArsC/Spx/MgsR family protein</fullName>
    </submittedName>
</protein>
<proteinExistence type="inferred from homology"/>
<dbReference type="SUPFAM" id="SSF52833">
    <property type="entry name" value="Thioredoxin-like"/>
    <property type="match status" value="1"/>
</dbReference>
<dbReference type="PANTHER" id="PTHR30041:SF8">
    <property type="entry name" value="PROTEIN YFFB"/>
    <property type="match status" value="1"/>
</dbReference>
<dbReference type="Proteomes" id="UP001229251">
    <property type="component" value="Unassembled WGS sequence"/>
</dbReference>
<dbReference type="Gene3D" id="3.40.30.10">
    <property type="entry name" value="Glutaredoxin"/>
    <property type="match status" value="1"/>
</dbReference>
<evidence type="ECO:0000256" key="1">
    <source>
        <dbReference type="PROSITE-ProRule" id="PRU01282"/>
    </source>
</evidence>
<comment type="caution">
    <text evidence="2">The sequence shown here is derived from an EMBL/GenBank/DDBJ whole genome shotgun (WGS) entry which is preliminary data.</text>
</comment>
<dbReference type="EMBL" id="JASOOE010000010">
    <property type="protein sequence ID" value="MDK7187496.1"/>
    <property type="molecule type" value="Genomic_DNA"/>
</dbReference>
<evidence type="ECO:0000313" key="2">
    <source>
        <dbReference type="EMBL" id="MDK7187496.1"/>
    </source>
</evidence>
<reference evidence="2" key="1">
    <citation type="submission" date="2023-05" db="EMBL/GenBank/DDBJ databases">
        <title>Cataloging the Phylogenetic Diversity of Human Bladder Bacteria.</title>
        <authorList>
            <person name="Du J."/>
        </authorList>
    </citation>
    <scope>NUCLEOTIDE SEQUENCE</scope>
    <source>
        <strain evidence="2">UMB1231</strain>
    </source>
</reference>
<comment type="similarity">
    <text evidence="1">Belongs to the ArsC family.</text>
</comment>
<sequence length="123" mass="14206">MIKIYGIDHCSSTQKIAKLMKEHGFELTDIKDIHQETPSVKELRIAFHSMSEQPRKLLNTSGQLYRSIGLKDKVDQMTADELFDLLHQEGMLIKRPFLTDGKRASTGTSLKDLSRIWEFDQKK</sequence>
<dbReference type="AlphaFoldDB" id="A0AAJ1Q6K6"/>
<dbReference type="InterPro" id="IPR036249">
    <property type="entry name" value="Thioredoxin-like_sf"/>
</dbReference>
<dbReference type="InterPro" id="IPR006660">
    <property type="entry name" value="Arsenate_reductase-like"/>
</dbReference>
<dbReference type="Pfam" id="PF03960">
    <property type="entry name" value="ArsC"/>
    <property type="match status" value="1"/>
</dbReference>
<organism evidence="2 3">
    <name type="scientific">Facklamia hominis</name>
    <dbReference type="NCBI Taxonomy" id="178214"/>
    <lineage>
        <taxon>Bacteria</taxon>
        <taxon>Bacillati</taxon>
        <taxon>Bacillota</taxon>
        <taxon>Bacilli</taxon>
        <taxon>Lactobacillales</taxon>
        <taxon>Aerococcaceae</taxon>
        <taxon>Facklamia</taxon>
    </lineage>
</organism>
<name>A0AAJ1Q6K6_9LACT</name>
<evidence type="ECO:0000313" key="3">
    <source>
        <dbReference type="Proteomes" id="UP001229251"/>
    </source>
</evidence>
<dbReference type="PROSITE" id="PS51353">
    <property type="entry name" value="ARSC"/>
    <property type="match status" value="1"/>
</dbReference>
<gene>
    <name evidence="2" type="ORF">QP433_05835</name>
</gene>
<dbReference type="RefSeq" id="WP_285065960.1">
    <property type="nucleotide sequence ID" value="NZ_JASOOE010000010.1"/>
</dbReference>